<accession>A0AA43XK39</accession>
<feature type="transmembrane region" description="Helical" evidence="1">
    <location>
        <begin position="355"/>
        <end position="373"/>
    </location>
</feature>
<dbReference type="PANTHER" id="PTHR38457:SF1">
    <property type="entry name" value="REGULATOR ABRB-RELATED"/>
    <property type="match status" value="1"/>
</dbReference>
<keyword evidence="1" id="KW-0812">Transmembrane</keyword>
<comment type="caution">
    <text evidence="2">The sequence shown here is derived from an EMBL/GenBank/DDBJ whole genome shotgun (WGS) entry which is preliminary data.</text>
</comment>
<organism evidence="2 3">
    <name type="scientific">Isachenkonia alkalipeptolytica</name>
    <dbReference type="NCBI Taxonomy" id="2565777"/>
    <lineage>
        <taxon>Bacteria</taxon>
        <taxon>Bacillati</taxon>
        <taxon>Bacillota</taxon>
        <taxon>Clostridia</taxon>
        <taxon>Eubacteriales</taxon>
        <taxon>Clostridiaceae</taxon>
        <taxon>Isachenkonia</taxon>
    </lineage>
</organism>
<feature type="transmembrane region" description="Helical" evidence="1">
    <location>
        <begin position="379"/>
        <end position="402"/>
    </location>
</feature>
<proteinExistence type="predicted"/>
<dbReference type="PANTHER" id="PTHR38457">
    <property type="entry name" value="REGULATOR ABRB-RELATED"/>
    <property type="match status" value="1"/>
</dbReference>
<dbReference type="Pfam" id="PF05145">
    <property type="entry name" value="AbrB"/>
    <property type="match status" value="2"/>
</dbReference>
<keyword evidence="3" id="KW-1185">Reference proteome</keyword>
<evidence type="ECO:0000313" key="3">
    <source>
        <dbReference type="Proteomes" id="UP000449710"/>
    </source>
</evidence>
<feature type="transmembrane region" description="Helical" evidence="1">
    <location>
        <begin position="321"/>
        <end position="343"/>
    </location>
</feature>
<feature type="transmembrane region" description="Helical" evidence="1">
    <location>
        <begin position="86"/>
        <end position="109"/>
    </location>
</feature>
<feature type="transmembrane region" description="Helical" evidence="1">
    <location>
        <begin position="55"/>
        <end position="74"/>
    </location>
</feature>
<dbReference type="EMBL" id="SUMG01000007">
    <property type="protein sequence ID" value="NBG88360.1"/>
    <property type="molecule type" value="Genomic_DNA"/>
</dbReference>
<feature type="transmembrane region" description="Helical" evidence="1">
    <location>
        <begin position="143"/>
        <end position="165"/>
    </location>
</feature>
<sequence length="404" mass="44321">MIEGWIQIIADTLLLFSIGVAGWLVFSFLKLPVPGILGTMVFIGTLRILEVDIPYAPGFISPIVQIILGIFIGSKITKETVKDLKSLLKPAIVIIIWTMLIVFGFGYGLHRVTELDLFTSILSSSMGGLPEMTILSMETSADITVVVIMHTVRMMATMFLFPVIFKRFMVRGRKTLVDTVVKEGGKTSADQSKSVAVPQSSDSGVRRKTPTFMEPYIRDIKRFRQKLKALFSSKEKFVYSFKIRGVSIGLAALGGYVFYNFGVPAGGMVGAMVFIAVASIYGVRIKAPSSFTFEFLLIGIAITISDNFSSETMDMLTSGELILPVVLSTVVVFGTSILVAKLLEKITDWDFPTCFLAAAPAGFTVMSTLAIKYDKNPFIVSMLHLGRIMSIKLVVPFAFMILMG</sequence>
<keyword evidence="1" id="KW-1133">Transmembrane helix</keyword>
<dbReference type="InterPro" id="IPR017516">
    <property type="entry name" value="AbrB_dup"/>
</dbReference>
<feature type="transmembrane region" description="Helical" evidence="1">
    <location>
        <begin position="265"/>
        <end position="283"/>
    </location>
</feature>
<dbReference type="NCBIfam" id="TIGR03082">
    <property type="entry name" value="Gneg_AbrB_dup"/>
    <property type="match status" value="1"/>
</dbReference>
<dbReference type="RefSeq" id="WP_160720840.1">
    <property type="nucleotide sequence ID" value="NZ_SUMG01000007.1"/>
</dbReference>
<dbReference type="AlphaFoldDB" id="A0AA43XK39"/>
<protein>
    <submittedName>
        <fullName evidence="2">AbrB family transcriptional regulator</fullName>
    </submittedName>
</protein>
<feature type="transmembrane region" description="Helical" evidence="1">
    <location>
        <begin position="6"/>
        <end position="26"/>
    </location>
</feature>
<dbReference type="GO" id="GO:0010468">
    <property type="term" value="P:regulation of gene expression"/>
    <property type="evidence" value="ECO:0007669"/>
    <property type="project" value="InterPro"/>
</dbReference>
<keyword evidence="1" id="KW-0472">Membrane</keyword>
<gene>
    <name evidence="2" type="ORF">ISALK_07575</name>
</gene>
<evidence type="ECO:0000256" key="1">
    <source>
        <dbReference type="SAM" id="Phobius"/>
    </source>
</evidence>
<dbReference type="InterPro" id="IPR007820">
    <property type="entry name" value="AbrB_fam"/>
</dbReference>
<dbReference type="Proteomes" id="UP000449710">
    <property type="component" value="Unassembled WGS sequence"/>
</dbReference>
<evidence type="ECO:0000313" key="2">
    <source>
        <dbReference type="EMBL" id="NBG88360.1"/>
    </source>
</evidence>
<dbReference type="GO" id="GO:0016020">
    <property type="term" value="C:membrane"/>
    <property type="evidence" value="ECO:0007669"/>
    <property type="project" value="InterPro"/>
</dbReference>
<name>A0AA43XK39_9CLOT</name>
<feature type="transmembrane region" description="Helical" evidence="1">
    <location>
        <begin position="241"/>
        <end position="259"/>
    </location>
</feature>
<reference evidence="2 3" key="1">
    <citation type="submission" date="2019-04" db="EMBL/GenBank/DDBJ databases">
        <title>Isachenkonia alkalipeptolytica gen. nov. sp. nov. a new anaerobic, alkiliphilic organothrophic bacterium capable to reduce synthesized ferrihydrite isolated from a soda lake.</title>
        <authorList>
            <person name="Toshchakov S.V."/>
            <person name="Zavarzina D.G."/>
            <person name="Zhilina T.N."/>
            <person name="Kostrikina N.A."/>
            <person name="Kublanov I.V."/>
        </authorList>
    </citation>
    <scope>NUCLEOTIDE SEQUENCE [LARGE SCALE GENOMIC DNA]</scope>
    <source>
        <strain evidence="2 3">Z-1701</strain>
    </source>
</reference>